<evidence type="ECO:0000259" key="2">
    <source>
        <dbReference type="Pfam" id="PF05378"/>
    </source>
</evidence>
<name>A0A3N6MB27_NATCH</name>
<reference evidence="4 5" key="1">
    <citation type="submission" date="2018-10" db="EMBL/GenBank/DDBJ databases">
        <title>Natrarchaeobius chitinivorans gen. nov., sp. nov., and Natrarchaeobius haloalkaliphilus sp. nov., alkaliphilic, chitin-utilizing haloarchaea from hypersaline alkaline lakes.</title>
        <authorList>
            <person name="Sorokin D.Y."/>
            <person name="Elcheninov A.G."/>
            <person name="Kostrikina N.A."/>
            <person name="Bale N.J."/>
            <person name="Sinninghe Damste J.S."/>
            <person name="Khijniak T.V."/>
            <person name="Kublanov I.V."/>
            <person name="Toshchakov S.V."/>
        </authorList>
    </citation>
    <scope>NUCLEOTIDE SEQUENCE [LARGE SCALE GENOMIC DNA]</scope>
    <source>
        <strain evidence="4 5">AArcht4T</strain>
    </source>
</reference>
<dbReference type="Proteomes" id="UP000282323">
    <property type="component" value="Unassembled WGS sequence"/>
</dbReference>
<organism evidence="4 5">
    <name type="scientific">Natrarchaeobius chitinivorans</name>
    <dbReference type="NCBI Taxonomy" id="1679083"/>
    <lineage>
        <taxon>Archaea</taxon>
        <taxon>Methanobacteriati</taxon>
        <taxon>Methanobacteriota</taxon>
        <taxon>Stenosarchaea group</taxon>
        <taxon>Halobacteria</taxon>
        <taxon>Halobacteriales</taxon>
        <taxon>Natrialbaceae</taxon>
        <taxon>Natrarchaeobius</taxon>
    </lineage>
</organism>
<feature type="domain" description="Acetophenone carboxylase-like C-terminal" evidence="3">
    <location>
        <begin position="514"/>
        <end position="680"/>
    </location>
</feature>
<dbReference type="InterPro" id="IPR002821">
    <property type="entry name" value="Hydantoinase_A"/>
</dbReference>
<feature type="domain" description="Hydantoinase/oxoprolinase N-terminal" evidence="2">
    <location>
        <begin position="12"/>
        <end position="193"/>
    </location>
</feature>
<gene>
    <name evidence="4" type="ORF">EA473_19640</name>
</gene>
<dbReference type="Gene3D" id="3.30.420.40">
    <property type="match status" value="1"/>
</dbReference>
<feature type="domain" description="Hydantoinase A/oxoprolinase" evidence="1">
    <location>
        <begin position="214"/>
        <end position="498"/>
    </location>
</feature>
<evidence type="ECO:0000313" key="5">
    <source>
        <dbReference type="Proteomes" id="UP000282323"/>
    </source>
</evidence>
<dbReference type="Pfam" id="PF19278">
    <property type="entry name" value="Hydant_A_C"/>
    <property type="match status" value="1"/>
</dbReference>
<dbReference type="GO" id="GO:0005829">
    <property type="term" value="C:cytosol"/>
    <property type="evidence" value="ECO:0007669"/>
    <property type="project" value="TreeGrafter"/>
</dbReference>
<dbReference type="PANTHER" id="PTHR11365:SF23">
    <property type="entry name" value="HYPOTHETICAL 5-OXOPROLINASE (EUROFUNG)-RELATED"/>
    <property type="match status" value="1"/>
</dbReference>
<dbReference type="InterPro" id="IPR008040">
    <property type="entry name" value="Hydant_A_N"/>
</dbReference>
<dbReference type="InterPro" id="IPR045079">
    <property type="entry name" value="Oxoprolinase-like"/>
</dbReference>
<dbReference type="GO" id="GO:0006749">
    <property type="term" value="P:glutathione metabolic process"/>
    <property type="evidence" value="ECO:0007669"/>
    <property type="project" value="TreeGrafter"/>
</dbReference>
<dbReference type="RefSeq" id="WP_124197273.1">
    <property type="nucleotide sequence ID" value="NZ_REGA01000023.1"/>
</dbReference>
<dbReference type="PANTHER" id="PTHR11365">
    <property type="entry name" value="5-OXOPROLINASE RELATED"/>
    <property type="match status" value="1"/>
</dbReference>
<evidence type="ECO:0000313" key="4">
    <source>
        <dbReference type="EMBL" id="RQG90826.1"/>
    </source>
</evidence>
<comment type="caution">
    <text evidence="4">The sequence shown here is derived from an EMBL/GenBank/DDBJ whole genome shotgun (WGS) entry which is preliminary data.</text>
</comment>
<dbReference type="GO" id="GO:0017168">
    <property type="term" value="F:5-oxoprolinase (ATP-hydrolyzing) activity"/>
    <property type="evidence" value="ECO:0007669"/>
    <property type="project" value="TreeGrafter"/>
</dbReference>
<dbReference type="OrthoDB" id="8261at2157"/>
<evidence type="ECO:0000259" key="1">
    <source>
        <dbReference type="Pfam" id="PF01968"/>
    </source>
</evidence>
<evidence type="ECO:0000259" key="3">
    <source>
        <dbReference type="Pfam" id="PF19278"/>
    </source>
</evidence>
<dbReference type="InterPro" id="IPR043129">
    <property type="entry name" value="ATPase_NBD"/>
</dbReference>
<dbReference type="InterPro" id="IPR049517">
    <property type="entry name" value="ACX-like_C"/>
</dbReference>
<dbReference type="AlphaFoldDB" id="A0A3N6MB27"/>
<proteinExistence type="predicted"/>
<dbReference type="Pfam" id="PF01968">
    <property type="entry name" value="Hydantoinase_A"/>
    <property type="match status" value="1"/>
</dbReference>
<accession>A0A3N6MB27</accession>
<keyword evidence="5" id="KW-1185">Reference proteome</keyword>
<dbReference type="Pfam" id="PF05378">
    <property type="entry name" value="Hydant_A_N"/>
    <property type="match status" value="1"/>
</dbReference>
<sequence length="693" mass="74089">MTETIPIDQLVLGIDVGGTYTDFTAYDETADALYEHKTRSTPANPSDAVLTGISELADRFGISRESLLNRTRLIVHGTTIATNAVLTGDGATTGLLTTEGFRDVLEMRRGIRSRENLYNNKYEPPEPLVPRHRRVGVTERVNADGDVVTPLDTDSLETAAEGFDDVDAVAICFMHSYANGEHETQAETFIEETVDDAFVTVSSDVLPEAGHYSRVSTTAMNAYVGPVVERYLNALEERLETNGFSGSLQIMQSNGGIAPPGSVIKRPATTVLSGPAGAPVGANQFAEDLGFDRAVVADMGGTSFDVSLVSDGSVNVTTDGEINRQPVSLPMCDVNTIGAGGGSIAWVDDGGLLRIGPDSAGADPGPACYGRGGEQPTCTDADLLLGYLNPEKFVDGTFDVEAAETAVASVADELGYDLNEAASGIFDIINLSMARAIEDITLSAGYDPREFPLAIGGGAGPIHAAGIAHELDIETIIIPQISPVLAAFGMLTADLRHDYVRGFHDQWADIDAPTIRETIYEMVGEGREALDDEGVAREHQRMQPAIDLRYRGQHHELTIDVPMDEIERGELDRVPDRFDEKHESLYGYAMEGEPLEVLSLRVTAEGIREGVLNDEEITGDVTRTGVRTIRDPVSKDSVEATIYEGATMDPDESIPGPAVIESPSTAIVVPSTFTCESDQRGSFVLNAGGGSNE</sequence>
<dbReference type="SUPFAM" id="SSF53067">
    <property type="entry name" value="Actin-like ATPase domain"/>
    <property type="match status" value="1"/>
</dbReference>
<protein>
    <submittedName>
        <fullName evidence="4">Hydantoinase/oxoprolinase family protein</fullName>
    </submittedName>
</protein>
<dbReference type="EMBL" id="REGA01000023">
    <property type="protein sequence ID" value="RQG90826.1"/>
    <property type="molecule type" value="Genomic_DNA"/>
</dbReference>